<feature type="chain" id="PRO_5019760315" evidence="1">
    <location>
        <begin position="23"/>
        <end position="115"/>
    </location>
</feature>
<proteinExistence type="predicted"/>
<dbReference type="Proteomes" id="UP000269157">
    <property type="component" value="Unassembled WGS sequence"/>
</dbReference>
<accession>A0A497X4X9</accession>
<feature type="signal peptide" evidence="1">
    <location>
        <begin position="1"/>
        <end position="22"/>
    </location>
</feature>
<keyword evidence="1" id="KW-0732">Signal</keyword>
<protein>
    <submittedName>
        <fullName evidence="2">Uncharacterized protein</fullName>
    </submittedName>
</protein>
<sequence length="115" mass="12664">MRQGVAALGAAFVLCLPSWANADWLPLTGAEIDTALRDRGLIYENATQHFYASGRTLYTSGRDSWGYWRVEEDTYCSQWPPADGWACYSVARRADNGALKFIGDSGAETVGIYSD</sequence>
<dbReference type="OrthoDB" id="7861248at2"/>
<evidence type="ECO:0000313" key="2">
    <source>
        <dbReference type="EMBL" id="RLJ60275.1"/>
    </source>
</evidence>
<evidence type="ECO:0000256" key="1">
    <source>
        <dbReference type="SAM" id="SignalP"/>
    </source>
</evidence>
<comment type="caution">
    <text evidence="2">The sequence shown here is derived from an EMBL/GenBank/DDBJ whole genome shotgun (WGS) entry which is preliminary data.</text>
</comment>
<gene>
    <name evidence="2" type="ORF">BCF46_0473</name>
</gene>
<organism evidence="2 3">
    <name type="scientific">Litoreibacter meonggei</name>
    <dbReference type="NCBI Taxonomy" id="1049199"/>
    <lineage>
        <taxon>Bacteria</taxon>
        <taxon>Pseudomonadati</taxon>
        <taxon>Pseudomonadota</taxon>
        <taxon>Alphaproteobacteria</taxon>
        <taxon>Rhodobacterales</taxon>
        <taxon>Roseobacteraceae</taxon>
        <taxon>Litoreibacter</taxon>
    </lineage>
</organism>
<dbReference type="RefSeq" id="WP_121021327.1">
    <property type="nucleotide sequence ID" value="NZ_RCCE01000001.1"/>
</dbReference>
<reference evidence="2 3" key="1">
    <citation type="submission" date="2018-10" db="EMBL/GenBank/DDBJ databases">
        <title>Genomic Encyclopedia of Archaeal and Bacterial Type Strains, Phase II (KMG-II): from individual species to whole genera.</title>
        <authorList>
            <person name="Goeker M."/>
        </authorList>
    </citation>
    <scope>NUCLEOTIDE SEQUENCE [LARGE SCALE GENOMIC DNA]</scope>
    <source>
        <strain evidence="2 3">DSM 29466</strain>
    </source>
</reference>
<keyword evidence="3" id="KW-1185">Reference proteome</keyword>
<evidence type="ECO:0000313" key="3">
    <source>
        <dbReference type="Proteomes" id="UP000269157"/>
    </source>
</evidence>
<dbReference type="AlphaFoldDB" id="A0A497X4X9"/>
<dbReference type="EMBL" id="RCCE01000001">
    <property type="protein sequence ID" value="RLJ60275.1"/>
    <property type="molecule type" value="Genomic_DNA"/>
</dbReference>
<name>A0A497X4X9_9RHOB</name>